<name>A0ABR9B8N8_9RHOO</name>
<proteinExistence type="predicted"/>
<dbReference type="Proteomes" id="UP000603602">
    <property type="component" value="Unassembled WGS sequence"/>
</dbReference>
<protein>
    <recommendedName>
        <fullName evidence="3">Uracil-DNA glycosylase</fullName>
    </recommendedName>
</protein>
<evidence type="ECO:0000313" key="2">
    <source>
        <dbReference type="Proteomes" id="UP000603602"/>
    </source>
</evidence>
<comment type="caution">
    <text evidence="1">The sequence shown here is derived from an EMBL/GenBank/DDBJ whole genome shotgun (WGS) entry which is preliminary data.</text>
</comment>
<evidence type="ECO:0008006" key="3">
    <source>
        <dbReference type="Google" id="ProtNLM"/>
    </source>
</evidence>
<organism evidence="1 2">
    <name type="scientific">Thauera sedimentorum</name>
    <dbReference type="NCBI Taxonomy" id="2767595"/>
    <lineage>
        <taxon>Bacteria</taxon>
        <taxon>Pseudomonadati</taxon>
        <taxon>Pseudomonadota</taxon>
        <taxon>Betaproteobacteria</taxon>
        <taxon>Rhodocyclales</taxon>
        <taxon>Zoogloeaceae</taxon>
        <taxon>Thauera</taxon>
    </lineage>
</organism>
<keyword evidence="2" id="KW-1185">Reference proteome</keyword>
<evidence type="ECO:0000313" key="1">
    <source>
        <dbReference type="EMBL" id="MBD8501890.1"/>
    </source>
</evidence>
<dbReference type="RefSeq" id="WP_187716706.1">
    <property type="nucleotide sequence ID" value="NZ_JACTAH010000001.1"/>
</dbReference>
<dbReference type="EMBL" id="JACYTO010000001">
    <property type="protein sequence ID" value="MBD8501890.1"/>
    <property type="molecule type" value="Genomic_DNA"/>
</dbReference>
<reference evidence="2" key="1">
    <citation type="submission" date="2023-07" db="EMBL/GenBank/DDBJ databases">
        <title>Thauera sp. CAU 1555 isolated from sand of Yaerae Beach.</title>
        <authorList>
            <person name="Kim W."/>
        </authorList>
    </citation>
    <scope>NUCLEOTIDE SEQUENCE [LARGE SCALE GENOMIC DNA]</scope>
    <source>
        <strain evidence="2">CAU 1555</strain>
    </source>
</reference>
<gene>
    <name evidence="1" type="ORF">IFO67_03255</name>
</gene>
<accession>A0ABR9B8N8</accession>
<sequence length="67" mass="7327">MTPDNTPDCKACAHYYITHEPAFPYGCRQFAFKSRRRPALDVLESSGLPCLMFQAKAHRPGGGAANG</sequence>